<accession>A0A9E6ZMW7</accession>
<keyword evidence="1" id="KW-0472">Membrane</keyword>
<dbReference type="EMBL" id="CP094358">
    <property type="protein sequence ID" value="UOB17205.1"/>
    <property type="molecule type" value="Genomic_DNA"/>
</dbReference>
<proteinExistence type="predicted"/>
<dbReference type="Proteomes" id="UP000831290">
    <property type="component" value="Chromosome"/>
</dbReference>
<feature type="domain" description="Lnb-like transmembrane" evidence="3">
    <location>
        <begin position="253"/>
        <end position="386"/>
    </location>
</feature>
<dbReference type="InterPro" id="IPR057436">
    <property type="entry name" value="5TMH_Lnb"/>
</dbReference>
<dbReference type="Pfam" id="PF13387">
    <property type="entry name" value="Lnb_N"/>
    <property type="match status" value="1"/>
</dbReference>
<feature type="domain" description="Lnb N-terminal periplasmic" evidence="2">
    <location>
        <begin position="27"/>
        <end position="175"/>
    </location>
</feature>
<evidence type="ECO:0000259" key="2">
    <source>
        <dbReference type="Pfam" id="PF13387"/>
    </source>
</evidence>
<evidence type="ECO:0000256" key="1">
    <source>
        <dbReference type="SAM" id="Phobius"/>
    </source>
</evidence>
<feature type="transmembrane region" description="Helical" evidence="1">
    <location>
        <begin position="251"/>
        <end position="271"/>
    </location>
</feature>
<organism evidence="4 5">
    <name type="scientific">Abyssalbus ytuae</name>
    <dbReference type="NCBI Taxonomy" id="2926907"/>
    <lineage>
        <taxon>Bacteria</taxon>
        <taxon>Pseudomonadati</taxon>
        <taxon>Bacteroidota</taxon>
        <taxon>Flavobacteriia</taxon>
        <taxon>Flavobacteriales</taxon>
        <taxon>Flavobacteriaceae</taxon>
        <taxon>Abyssalbus</taxon>
    </lineage>
</organism>
<feature type="transmembrane region" description="Helical" evidence="1">
    <location>
        <begin position="316"/>
        <end position="332"/>
    </location>
</feature>
<dbReference type="Pfam" id="PF25221">
    <property type="entry name" value="5TMH_Lnb"/>
    <property type="match status" value="1"/>
</dbReference>
<reference evidence="4" key="1">
    <citation type="submission" date="2022-03" db="EMBL/GenBank/DDBJ databases">
        <title>Description of Abyssus ytuae gen. nov., sp. nov., a novel member of the family Flavobacteriaceae isolated from the sediment of Mariana Trench.</title>
        <authorList>
            <person name="Zhang J."/>
            <person name="Xu X."/>
        </authorList>
    </citation>
    <scope>NUCLEOTIDE SEQUENCE</scope>
    <source>
        <strain evidence="4">MT3330</strain>
    </source>
</reference>
<feature type="transmembrane region" description="Helical" evidence="1">
    <location>
        <begin position="283"/>
        <end position="304"/>
    </location>
</feature>
<gene>
    <name evidence="4" type="ORF">MQE35_15890</name>
</gene>
<keyword evidence="1" id="KW-1133">Transmembrane helix</keyword>
<keyword evidence="5" id="KW-1185">Reference proteome</keyword>
<dbReference type="RefSeq" id="WP_255842495.1">
    <property type="nucleotide sequence ID" value="NZ_CP094358.1"/>
</dbReference>
<feature type="transmembrane region" description="Helical" evidence="1">
    <location>
        <begin position="339"/>
        <end position="359"/>
    </location>
</feature>
<protein>
    <submittedName>
        <fullName evidence="4">DUF4105 domain-containing protein</fullName>
    </submittedName>
</protein>
<evidence type="ECO:0000313" key="4">
    <source>
        <dbReference type="EMBL" id="UOB17205.1"/>
    </source>
</evidence>
<name>A0A9E6ZMW7_9FLAO</name>
<keyword evidence="1" id="KW-0812">Transmembrane</keyword>
<feature type="transmembrane region" description="Helical" evidence="1">
    <location>
        <begin position="365"/>
        <end position="382"/>
    </location>
</feature>
<dbReference type="InterPro" id="IPR025178">
    <property type="entry name" value="Lnb_N"/>
</dbReference>
<dbReference type="KEGG" id="fbm:MQE35_15890"/>
<evidence type="ECO:0000313" key="5">
    <source>
        <dbReference type="Proteomes" id="UP000831290"/>
    </source>
</evidence>
<evidence type="ECO:0000259" key="3">
    <source>
        <dbReference type="Pfam" id="PF25221"/>
    </source>
</evidence>
<dbReference type="AlphaFoldDB" id="A0A9E6ZMW7"/>
<sequence>MRKIILNFLFFIPYFFTGQNLQLSPQAEISIITCGPGEELYSSFGHSAFRVKDPSLNIDIAYNYGTFDFNTPNFYGKFAQGKLLYHLSVYSFKVFEYSYLQEQRWVKEQVLNLTREEKNKLFHFLNNNAKPENKFYLYDFFFDNCSSKIRDVLVNVLDNNLKFNNNYIKDSYTFRELIQMNLNPNSWGSFGIDLALGSVIDRNATPYEYMFLPDFIFSAFEHAKIKDSNQPVVKKTNTILKSNKNFKIQPYFLLSPGFVYLILFLLVFFVTYTDIKNNKRSRWLDFSLFFFTGVIGIIVLLLWFATDHTMTKNNFNFLWAFPLNIVVSFFTIKKELKNWTWYYLIALLSFILITIFLWIFKIQVFPLMIIPVLLMLTIRYLYLLKYSGNKKHIVVTS</sequence>